<sequence>MAVAEIPAPPTVPGATHCVNTAYLVSFSSGGLTADAARVELIDFAQQTPQQPTIGSVVVVNGIDPVIQWIPTVVGSHELTANVTFKDGSVWGTTRSTVTVADASGCGGTPTTTPPPTTTTPPPTTTTPPPTTTTPPPTTTAPAPAAWQQGVQYNVGDVVSYNGSQYRCIQAHTADAPDWTPPNTPALWQKI</sequence>
<evidence type="ECO:0000313" key="5">
    <source>
        <dbReference type="Proteomes" id="UP000432464"/>
    </source>
</evidence>
<evidence type="ECO:0000313" key="4">
    <source>
        <dbReference type="EMBL" id="MTE11430.1"/>
    </source>
</evidence>
<reference evidence="4 5" key="1">
    <citation type="submission" date="2019-11" db="EMBL/GenBank/DDBJ databases">
        <title>Nocardia sp. nov. CT2-14 isolated from soil.</title>
        <authorList>
            <person name="Kanchanasin P."/>
            <person name="Tanasupawat S."/>
            <person name="Yuki M."/>
            <person name="Kudo T."/>
        </authorList>
    </citation>
    <scope>NUCLEOTIDE SEQUENCE [LARGE SCALE GENOMIC DNA]</scope>
    <source>
        <strain evidence="4 5">CT2-14</strain>
    </source>
</reference>
<keyword evidence="5" id="KW-1185">Reference proteome</keyword>
<gene>
    <name evidence="4" type="ORF">GLP40_01310</name>
</gene>
<dbReference type="CDD" id="cd12214">
    <property type="entry name" value="ChiA1_BD"/>
    <property type="match status" value="1"/>
</dbReference>
<dbReference type="SUPFAM" id="SSF51055">
    <property type="entry name" value="Carbohydrate binding domain"/>
    <property type="match status" value="1"/>
</dbReference>
<dbReference type="AlphaFoldDB" id="A0A6I3KSA9"/>
<dbReference type="SMART" id="SM00495">
    <property type="entry name" value="ChtBD3"/>
    <property type="match status" value="1"/>
</dbReference>
<dbReference type="GO" id="GO:0005975">
    <property type="term" value="P:carbohydrate metabolic process"/>
    <property type="evidence" value="ECO:0007669"/>
    <property type="project" value="InterPro"/>
</dbReference>
<dbReference type="InterPro" id="IPR036573">
    <property type="entry name" value="CBM_sf_5/12"/>
</dbReference>
<feature type="domain" description="Chitin-binding type-3" evidence="3">
    <location>
        <begin position="144"/>
        <end position="191"/>
    </location>
</feature>
<feature type="compositionally biased region" description="Pro residues" evidence="2">
    <location>
        <begin position="112"/>
        <end position="139"/>
    </location>
</feature>
<dbReference type="Proteomes" id="UP000432464">
    <property type="component" value="Unassembled WGS sequence"/>
</dbReference>
<accession>A0A6I3KSA9</accession>
<comment type="caution">
    <text evidence="4">The sequence shown here is derived from an EMBL/GenBank/DDBJ whole genome shotgun (WGS) entry which is preliminary data.</text>
</comment>
<feature type="region of interest" description="Disordered" evidence="2">
    <location>
        <begin position="101"/>
        <end position="142"/>
    </location>
</feature>
<evidence type="ECO:0000259" key="3">
    <source>
        <dbReference type="SMART" id="SM00495"/>
    </source>
</evidence>
<dbReference type="InterPro" id="IPR003610">
    <property type="entry name" value="CBM5/12"/>
</dbReference>
<name>A0A6I3KSA9_9NOCA</name>
<dbReference type="Gene3D" id="2.10.10.20">
    <property type="entry name" value="Carbohydrate-binding module superfamily 5/12"/>
    <property type="match status" value="1"/>
</dbReference>
<keyword evidence="1" id="KW-0378">Hydrolase</keyword>
<protein>
    <recommendedName>
        <fullName evidence="3">Chitin-binding type-3 domain-containing protein</fullName>
    </recommendedName>
</protein>
<dbReference type="GO" id="GO:0005576">
    <property type="term" value="C:extracellular region"/>
    <property type="evidence" value="ECO:0007669"/>
    <property type="project" value="InterPro"/>
</dbReference>
<dbReference type="Pfam" id="PF02839">
    <property type="entry name" value="CBM_5_12"/>
    <property type="match status" value="1"/>
</dbReference>
<proteinExistence type="predicted"/>
<dbReference type="GO" id="GO:0004553">
    <property type="term" value="F:hydrolase activity, hydrolyzing O-glycosyl compounds"/>
    <property type="evidence" value="ECO:0007669"/>
    <property type="project" value="InterPro"/>
</dbReference>
<dbReference type="GO" id="GO:0030246">
    <property type="term" value="F:carbohydrate binding"/>
    <property type="evidence" value="ECO:0007669"/>
    <property type="project" value="InterPro"/>
</dbReference>
<dbReference type="EMBL" id="WMBB01000001">
    <property type="protein sequence ID" value="MTE11430.1"/>
    <property type="molecule type" value="Genomic_DNA"/>
</dbReference>
<organism evidence="4 5">
    <name type="scientific">Nocardia aurantiaca</name>
    <dbReference type="NCBI Taxonomy" id="2675850"/>
    <lineage>
        <taxon>Bacteria</taxon>
        <taxon>Bacillati</taxon>
        <taxon>Actinomycetota</taxon>
        <taxon>Actinomycetes</taxon>
        <taxon>Mycobacteriales</taxon>
        <taxon>Nocardiaceae</taxon>
        <taxon>Nocardia</taxon>
    </lineage>
</organism>
<evidence type="ECO:0000256" key="1">
    <source>
        <dbReference type="ARBA" id="ARBA00022801"/>
    </source>
</evidence>
<evidence type="ECO:0000256" key="2">
    <source>
        <dbReference type="SAM" id="MobiDB-lite"/>
    </source>
</evidence>